<reference evidence="7 8" key="1">
    <citation type="submission" date="2023-06" db="EMBL/GenBank/DDBJ databases">
        <title>Cellulomonas sp. MW4 Whole genome sequence.</title>
        <authorList>
            <person name="Park S."/>
        </authorList>
    </citation>
    <scope>NUCLEOTIDE SEQUENCE [LARGE SCALE GENOMIC DNA]</scope>
    <source>
        <strain evidence="7 8">MW4</strain>
    </source>
</reference>
<dbReference type="EMBL" id="JAUCGQ010000001">
    <property type="protein sequence ID" value="MDM7855235.1"/>
    <property type="molecule type" value="Genomic_DNA"/>
</dbReference>
<gene>
    <name evidence="7" type="ORF">QRT04_09860</name>
</gene>
<evidence type="ECO:0000313" key="7">
    <source>
        <dbReference type="EMBL" id="MDM7855235.1"/>
    </source>
</evidence>
<dbReference type="InterPro" id="IPR001807">
    <property type="entry name" value="ClC"/>
</dbReference>
<keyword evidence="8" id="KW-1185">Reference proteome</keyword>
<feature type="transmembrane region" description="Helical" evidence="6">
    <location>
        <begin position="335"/>
        <end position="355"/>
    </location>
</feature>
<dbReference type="SUPFAM" id="SSF81340">
    <property type="entry name" value="Clc chloride channel"/>
    <property type="match status" value="1"/>
</dbReference>
<name>A0ABT7SGB4_9CELL</name>
<keyword evidence="2 6" id="KW-0812">Transmembrane</keyword>
<feature type="transmembrane region" description="Helical" evidence="6">
    <location>
        <begin position="376"/>
        <end position="398"/>
    </location>
</feature>
<evidence type="ECO:0000256" key="2">
    <source>
        <dbReference type="ARBA" id="ARBA00022692"/>
    </source>
</evidence>
<sequence length="471" mass="48080">MTQQEEPGVEPGPVPVAPTAPDAAPAPGPGPTGEFHVPVRRLLKLTVPAVVVGVGCALTLWGLSSLAGALEHVLWDDLSGVFGLTKDSRLWIAIMLVLTAVLVGLVVTYAPGHAGPDPATTGLVEKPLAMRVLPGLAVALVLMLAGGVSLGPENPIMAINAALVTVFGARVARGTPAMLWISLSTAATIGAMFGTPVAAALMFSELDLGDRRIPLWDRLFAPLVAATAGALTMSQVASDLSMQLDLPQYTDLRFRDLGFAVVIALATAALGLLGAYVFTPLHRAFRRTGRPLVAIVLGGVVLAGLGALGGSITLFKGLEQMKQLPGLADAHGAGWFFGIALVKLAALLVASASGFRGGRIFPATFAGAAIGFGIHAWLPGVPVSLAVACSVVGIVVAATRSGWLSLFLGVALVPDTLLLMPCLLATLAAWLLVTNRPELRATDTDAPGPAGTPAPASVSDAGQAPPPSQDR</sequence>
<dbReference type="PRINTS" id="PR00762">
    <property type="entry name" value="CLCHANNEL"/>
</dbReference>
<keyword evidence="3 6" id="KW-1133">Transmembrane helix</keyword>
<feature type="region of interest" description="Disordered" evidence="5">
    <location>
        <begin position="441"/>
        <end position="471"/>
    </location>
</feature>
<feature type="transmembrane region" description="Helical" evidence="6">
    <location>
        <begin position="257"/>
        <end position="279"/>
    </location>
</feature>
<evidence type="ECO:0000313" key="8">
    <source>
        <dbReference type="Proteomes" id="UP001529338"/>
    </source>
</evidence>
<dbReference type="Gene3D" id="1.10.3080.10">
    <property type="entry name" value="Clc chloride channel"/>
    <property type="match status" value="1"/>
</dbReference>
<feature type="transmembrane region" description="Helical" evidence="6">
    <location>
        <begin position="45"/>
        <end position="70"/>
    </location>
</feature>
<dbReference type="RefSeq" id="WP_289455037.1">
    <property type="nucleotide sequence ID" value="NZ_JAUCGQ010000001.1"/>
</dbReference>
<organism evidence="7 8">
    <name type="scientific">Cellulomonas alba</name>
    <dbReference type="NCBI Taxonomy" id="3053467"/>
    <lineage>
        <taxon>Bacteria</taxon>
        <taxon>Bacillati</taxon>
        <taxon>Actinomycetota</taxon>
        <taxon>Actinomycetes</taxon>
        <taxon>Micrococcales</taxon>
        <taxon>Cellulomonadaceae</taxon>
        <taxon>Cellulomonas</taxon>
    </lineage>
</organism>
<keyword evidence="4 6" id="KW-0472">Membrane</keyword>
<comment type="caution">
    <text evidence="7">The sequence shown here is derived from an EMBL/GenBank/DDBJ whole genome shotgun (WGS) entry which is preliminary data.</text>
</comment>
<evidence type="ECO:0000256" key="6">
    <source>
        <dbReference type="SAM" id="Phobius"/>
    </source>
</evidence>
<dbReference type="PANTHER" id="PTHR43427">
    <property type="entry name" value="CHLORIDE CHANNEL PROTEIN CLC-E"/>
    <property type="match status" value="1"/>
</dbReference>
<feature type="compositionally biased region" description="Low complexity" evidence="5">
    <location>
        <begin position="444"/>
        <end position="456"/>
    </location>
</feature>
<dbReference type="PANTHER" id="PTHR43427:SF9">
    <property type="entry name" value="ION-TRANSPORT PROTEIN YFEO-RELATED"/>
    <property type="match status" value="1"/>
</dbReference>
<feature type="region of interest" description="Disordered" evidence="5">
    <location>
        <begin position="1"/>
        <end position="31"/>
    </location>
</feature>
<comment type="subcellular location">
    <subcellularLocation>
        <location evidence="1">Membrane</location>
        <topology evidence="1">Multi-pass membrane protein</topology>
    </subcellularLocation>
</comment>
<feature type="transmembrane region" description="Helical" evidence="6">
    <location>
        <begin position="90"/>
        <end position="111"/>
    </location>
</feature>
<dbReference type="NCBIfam" id="NF002971">
    <property type="entry name" value="PRK03655.1"/>
    <property type="match status" value="1"/>
</dbReference>
<proteinExistence type="predicted"/>
<evidence type="ECO:0000256" key="3">
    <source>
        <dbReference type="ARBA" id="ARBA00022989"/>
    </source>
</evidence>
<dbReference type="CDD" id="cd00400">
    <property type="entry name" value="Voltage_gated_ClC"/>
    <property type="match status" value="1"/>
</dbReference>
<evidence type="ECO:0000256" key="5">
    <source>
        <dbReference type="SAM" id="MobiDB-lite"/>
    </source>
</evidence>
<protein>
    <submittedName>
        <fullName evidence="7">Ion channel protein</fullName>
    </submittedName>
</protein>
<evidence type="ECO:0000256" key="1">
    <source>
        <dbReference type="ARBA" id="ARBA00004141"/>
    </source>
</evidence>
<dbReference type="InterPro" id="IPR014743">
    <property type="entry name" value="Cl-channel_core"/>
</dbReference>
<dbReference type="InterPro" id="IPR050368">
    <property type="entry name" value="ClC-type_chloride_channel"/>
</dbReference>
<evidence type="ECO:0000256" key="4">
    <source>
        <dbReference type="ARBA" id="ARBA00023136"/>
    </source>
</evidence>
<feature type="compositionally biased region" description="Pro residues" evidence="5">
    <location>
        <begin position="10"/>
        <end position="30"/>
    </location>
</feature>
<feature type="transmembrane region" description="Helical" evidence="6">
    <location>
        <begin position="132"/>
        <end position="150"/>
    </location>
</feature>
<dbReference type="Proteomes" id="UP001529338">
    <property type="component" value="Unassembled WGS sequence"/>
</dbReference>
<feature type="transmembrane region" description="Helical" evidence="6">
    <location>
        <begin position="404"/>
        <end position="433"/>
    </location>
</feature>
<feature type="transmembrane region" description="Helical" evidence="6">
    <location>
        <begin position="291"/>
        <end position="315"/>
    </location>
</feature>
<accession>A0ABT7SGB4</accession>
<feature type="transmembrane region" description="Helical" evidence="6">
    <location>
        <begin position="177"/>
        <end position="203"/>
    </location>
</feature>
<dbReference type="Pfam" id="PF00654">
    <property type="entry name" value="Voltage_CLC"/>
    <property type="match status" value="1"/>
</dbReference>